<dbReference type="Gene3D" id="2.60.40.10">
    <property type="entry name" value="Immunoglobulins"/>
    <property type="match status" value="1"/>
</dbReference>
<dbReference type="Proteomes" id="UP000749453">
    <property type="component" value="Unassembled WGS sequence"/>
</dbReference>
<evidence type="ECO:0000313" key="4">
    <source>
        <dbReference type="EMBL" id="MBM9912215.1"/>
    </source>
</evidence>
<evidence type="ECO:0000259" key="3">
    <source>
        <dbReference type="Pfam" id="PF03629"/>
    </source>
</evidence>
<dbReference type="Gene3D" id="2.60.120.260">
    <property type="entry name" value="Galactose-binding domain-like"/>
    <property type="match status" value="1"/>
</dbReference>
<organism evidence="4 7">
    <name type="scientific">Stenotrophomonas lactitubi</name>
    <dbReference type="NCBI Taxonomy" id="2045214"/>
    <lineage>
        <taxon>Bacteria</taxon>
        <taxon>Pseudomonadati</taxon>
        <taxon>Pseudomonadota</taxon>
        <taxon>Gammaproteobacteria</taxon>
        <taxon>Lysobacterales</taxon>
        <taxon>Lysobacteraceae</taxon>
        <taxon>Stenotrophomonas</taxon>
    </lineage>
</organism>
<dbReference type="InterPro" id="IPR005181">
    <property type="entry name" value="SASA"/>
</dbReference>
<dbReference type="AlphaFoldDB" id="A0AAW4GE37"/>
<dbReference type="Pfam" id="PF03629">
    <property type="entry name" value="SASA"/>
    <property type="match status" value="2"/>
</dbReference>
<gene>
    <name evidence="4" type="ORF">JJW18_01840</name>
    <name evidence="5" type="ORF">JJW19_06605</name>
</gene>
<dbReference type="EMBL" id="JAFFTB010000009">
    <property type="protein sequence ID" value="MBM9937811.1"/>
    <property type="molecule type" value="Genomic_DNA"/>
</dbReference>
<dbReference type="Gene3D" id="3.40.50.1110">
    <property type="entry name" value="SGNH hydrolase"/>
    <property type="match status" value="1"/>
</dbReference>
<keyword evidence="2" id="KW-0732">Signal</keyword>
<reference evidence="6" key="1">
    <citation type="submission" date="2021-01" db="EMBL/GenBank/DDBJ databases">
        <title>Stenotrophomonas maltophilia.</title>
        <authorList>
            <person name="Yu Y."/>
        </authorList>
    </citation>
    <scope>NUCLEOTIDE SEQUENCE [LARGE SCALE GENOMIC DNA]</scope>
    <source>
        <strain evidence="6">As-6</strain>
    </source>
</reference>
<evidence type="ECO:0000313" key="5">
    <source>
        <dbReference type="EMBL" id="MBM9937811.1"/>
    </source>
</evidence>
<dbReference type="RefSeq" id="WP_205404113.1">
    <property type="nucleotide sequence ID" value="NZ_JAFFTA010000001.1"/>
</dbReference>
<dbReference type="PANTHER" id="PTHR22901:SF0">
    <property type="entry name" value="SIALATE O-ACETYLESTERASE"/>
    <property type="match status" value="1"/>
</dbReference>
<dbReference type="InterPro" id="IPR013783">
    <property type="entry name" value="Ig-like_fold"/>
</dbReference>
<dbReference type="PROSITE" id="PS51257">
    <property type="entry name" value="PROKAR_LIPOPROTEIN"/>
    <property type="match status" value="1"/>
</dbReference>
<feature type="chain" id="PRO_5043542937" evidence="2">
    <location>
        <begin position="25"/>
        <end position="659"/>
    </location>
</feature>
<dbReference type="PANTHER" id="PTHR22901">
    <property type="entry name" value="SIALATE O-ACETYLESTERASE"/>
    <property type="match status" value="1"/>
</dbReference>
<dbReference type="InterPro" id="IPR008979">
    <property type="entry name" value="Galactose-bd-like_sf"/>
</dbReference>
<dbReference type="SUPFAM" id="SSF52266">
    <property type="entry name" value="SGNH hydrolase"/>
    <property type="match status" value="1"/>
</dbReference>
<dbReference type="Proteomes" id="UP000784064">
    <property type="component" value="Unassembled WGS sequence"/>
</dbReference>
<dbReference type="EMBL" id="JAFFTA010000001">
    <property type="protein sequence ID" value="MBM9912215.1"/>
    <property type="molecule type" value="Genomic_DNA"/>
</dbReference>
<dbReference type="InterPro" id="IPR039329">
    <property type="entry name" value="SIAE"/>
</dbReference>
<comment type="caution">
    <text evidence="4">The sequence shown here is derived from an EMBL/GenBank/DDBJ whole genome shotgun (WGS) entry which is preliminary data.</text>
</comment>
<dbReference type="GO" id="GO:0005975">
    <property type="term" value="P:carbohydrate metabolic process"/>
    <property type="evidence" value="ECO:0007669"/>
    <property type="project" value="TreeGrafter"/>
</dbReference>
<keyword evidence="1" id="KW-0378">Hydrolase</keyword>
<feature type="domain" description="Sialate O-acetylesterase" evidence="3">
    <location>
        <begin position="112"/>
        <end position="215"/>
    </location>
</feature>
<feature type="signal peptide" evidence="2">
    <location>
        <begin position="1"/>
        <end position="24"/>
    </location>
</feature>
<accession>A0AAW4GE37</accession>
<name>A0AAW4GE37_9GAMM</name>
<dbReference type="SUPFAM" id="SSF49785">
    <property type="entry name" value="Galactose-binding domain-like"/>
    <property type="match status" value="1"/>
</dbReference>
<evidence type="ECO:0000313" key="7">
    <source>
        <dbReference type="Proteomes" id="UP000784064"/>
    </source>
</evidence>
<dbReference type="InterPro" id="IPR036514">
    <property type="entry name" value="SGNH_hydro_sf"/>
</dbReference>
<proteinExistence type="predicted"/>
<protein>
    <submittedName>
        <fullName evidence="4">Beta galactosidase jelly roll domain-containing protein</fullName>
    </submittedName>
</protein>
<dbReference type="GO" id="GO:0001681">
    <property type="term" value="F:sialate O-acetylesterase activity"/>
    <property type="evidence" value="ECO:0007669"/>
    <property type="project" value="InterPro"/>
</dbReference>
<reference evidence="4" key="2">
    <citation type="submission" date="2021-01" db="EMBL/GenBank/DDBJ databases">
        <authorList>
            <person name="Yu Y."/>
        </authorList>
    </citation>
    <scope>NUCLEOTIDE SEQUENCE</scope>
    <source>
        <strain evidence="4">As-5</strain>
        <strain evidence="5">As-6</strain>
    </source>
</reference>
<evidence type="ECO:0000256" key="2">
    <source>
        <dbReference type="SAM" id="SignalP"/>
    </source>
</evidence>
<sequence>MKPTSWVGWMLVVAMGGCATNAAAQEPGMALLHPLFQDHAVLQREQPVPVWGRAAPGATVSVTVAGRTVSTHAAADGRWQATLPSMAAGGPHAMSVRAGDATQIVHDVQIGDVWLCSGQSNMELPVRRTLDADSEIASATQPKIRLFTVPKAAAVSPQSDFPASVAWHTAAPDTVRDFSAACLYFARELQKTVDVPMGLIQAAWGGSRIEAWTSTDALRMQGGMGPALDVLALSARDPAAANTRWGQHWQHWWTTREGAAADTPWQPGTDSSGWQRAPATLGAWERWGVPALAGYNGMVWYRTQVTLTAAQAGKHAWLELGPVDETDMTWVNGVAVGSQYGAGERRTYALPPGLLKAGANTVVINVLDTYGEGGLAGPASAHAIRLDDGTRIALDARWQYRMAPGVQAPPLAPWHAATGLSTLYNGMISPLGAYGLRGVLWYQGESNTGDAMAYLARLRSLRDDWRRRFGAHTPLLLVQLAGYGQPAVAPVESGWAQVREAQRLAAVEDPRTGLAVAIDIGDAYDIHPPNKQELGRRLARAARHVVYSERGVAPSGPIARQASATRAGVRIAFDDVAGALVTTGANGPIGFELCDADAHHCHYADAVLDGHDVVLRSAEAGSAARVRYCWADGPVCTLHDSSGAPAGPFELSISPAEVP</sequence>
<feature type="domain" description="Sialate O-acetylesterase" evidence="3">
    <location>
        <begin position="421"/>
        <end position="542"/>
    </location>
</feature>
<keyword evidence="6" id="KW-1185">Reference proteome</keyword>
<evidence type="ECO:0000313" key="6">
    <source>
        <dbReference type="Proteomes" id="UP000749453"/>
    </source>
</evidence>
<evidence type="ECO:0000256" key="1">
    <source>
        <dbReference type="ARBA" id="ARBA00022801"/>
    </source>
</evidence>